<reference evidence="2 3" key="1">
    <citation type="submission" date="2019-03" db="EMBL/GenBank/DDBJ databases">
        <title>Single cell metagenomics reveals metabolic interactions within the superorganism composed of flagellate Streblomastix strix and complex community of Bacteroidetes bacteria on its surface.</title>
        <authorList>
            <person name="Treitli S.C."/>
            <person name="Kolisko M."/>
            <person name="Husnik F."/>
            <person name="Keeling P."/>
            <person name="Hampl V."/>
        </authorList>
    </citation>
    <scope>NUCLEOTIDE SEQUENCE [LARGE SCALE GENOMIC DNA]</scope>
    <source>
        <strain evidence="2">ST1C</strain>
    </source>
</reference>
<evidence type="ECO:0000313" key="2">
    <source>
        <dbReference type="EMBL" id="KAA6402085.1"/>
    </source>
</evidence>
<feature type="domain" description="Protein kinase" evidence="1">
    <location>
        <begin position="1"/>
        <end position="287"/>
    </location>
</feature>
<dbReference type="Gene3D" id="1.10.510.10">
    <property type="entry name" value="Transferase(Phosphotransferase) domain 1"/>
    <property type="match status" value="1"/>
</dbReference>
<dbReference type="GO" id="GO:0004674">
    <property type="term" value="F:protein serine/threonine kinase activity"/>
    <property type="evidence" value="ECO:0007669"/>
    <property type="project" value="TreeGrafter"/>
</dbReference>
<dbReference type="InterPro" id="IPR053235">
    <property type="entry name" value="Ser_Thr_kinase"/>
</dbReference>
<accession>A0A5J4X636</accession>
<proteinExistence type="predicted"/>
<dbReference type="Pfam" id="PF00069">
    <property type="entry name" value="Pkinase"/>
    <property type="match status" value="1"/>
</dbReference>
<dbReference type="PANTHER" id="PTHR24361">
    <property type="entry name" value="MITOGEN-ACTIVATED KINASE KINASE KINASE"/>
    <property type="match status" value="1"/>
</dbReference>
<dbReference type="SMART" id="SM00220">
    <property type="entry name" value="S_TKc"/>
    <property type="match status" value="1"/>
</dbReference>
<name>A0A5J4X636_9EUKA</name>
<dbReference type="CDD" id="cd00180">
    <property type="entry name" value="PKc"/>
    <property type="match status" value="1"/>
</dbReference>
<protein>
    <recommendedName>
        <fullName evidence="1">Protein kinase domain-containing protein</fullName>
    </recommendedName>
</protein>
<dbReference type="InterPro" id="IPR011009">
    <property type="entry name" value="Kinase-like_dom_sf"/>
</dbReference>
<dbReference type="GO" id="GO:0005524">
    <property type="term" value="F:ATP binding"/>
    <property type="evidence" value="ECO:0007669"/>
    <property type="project" value="InterPro"/>
</dbReference>
<evidence type="ECO:0000259" key="1">
    <source>
        <dbReference type="PROSITE" id="PS50011"/>
    </source>
</evidence>
<dbReference type="SUPFAM" id="SSF56112">
    <property type="entry name" value="Protein kinase-like (PK-like)"/>
    <property type="match status" value="1"/>
</dbReference>
<dbReference type="AlphaFoldDB" id="A0A5J4X636"/>
<sequence length="323" mass="36286">MIGKGGFGRVYEVWRPGTGVIGAKVMKEEDFETKECCVGFQLTKGNTNPFVLKYHSATMYGTQTVILMEFAKMMNLDCLIESKQDLPIPVICAIMRQLLEGVRLMHEKGIIHRFRDIKGQNILLHSPPGSGLIVLKIADFGIIKEQKQVEQSTLMTVAGTMSLMSREMLMSTEDGEVKADSKVDVWSSGILLHQLIAPQFPFNKSYGTNNPSKRIKSRFSQSIIRTTPGTSSIYLINHNSSKVAEVQLHEFTTNSAGAGGLKAVDIKNREDNDDGDTLINDFKHSFVTFFQELMELLILFLFKLEEMMIQVVGYSETFERKPD</sequence>
<dbReference type="PROSITE" id="PS50011">
    <property type="entry name" value="PROTEIN_KINASE_DOM"/>
    <property type="match status" value="1"/>
</dbReference>
<dbReference type="InterPro" id="IPR000719">
    <property type="entry name" value="Prot_kinase_dom"/>
</dbReference>
<dbReference type="EMBL" id="SNRW01000288">
    <property type="protein sequence ID" value="KAA6402085.1"/>
    <property type="molecule type" value="Genomic_DNA"/>
</dbReference>
<dbReference type="GO" id="GO:0005737">
    <property type="term" value="C:cytoplasm"/>
    <property type="evidence" value="ECO:0007669"/>
    <property type="project" value="TreeGrafter"/>
</dbReference>
<gene>
    <name evidence="2" type="ORF">EZS28_002388</name>
</gene>
<dbReference type="Proteomes" id="UP000324800">
    <property type="component" value="Unassembled WGS sequence"/>
</dbReference>
<evidence type="ECO:0000313" key="3">
    <source>
        <dbReference type="Proteomes" id="UP000324800"/>
    </source>
</evidence>
<comment type="caution">
    <text evidence="2">The sequence shown here is derived from an EMBL/GenBank/DDBJ whole genome shotgun (WGS) entry which is preliminary data.</text>
</comment>
<organism evidence="2 3">
    <name type="scientific">Streblomastix strix</name>
    <dbReference type="NCBI Taxonomy" id="222440"/>
    <lineage>
        <taxon>Eukaryota</taxon>
        <taxon>Metamonada</taxon>
        <taxon>Preaxostyla</taxon>
        <taxon>Oxymonadida</taxon>
        <taxon>Streblomastigidae</taxon>
        <taxon>Streblomastix</taxon>
    </lineage>
</organism>